<evidence type="ECO:0000256" key="2">
    <source>
        <dbReference type="RuleBase" id="RU362097"/>
    </source>
</evidence>
<dbReference type="PROSITE" id="PS51257">
    <property type="entry name" value="PROKAR_LIPOPROTEIN"/>
    <property type="match status" value="1"/>
</dbReference>
<keyword evidence="2" id="KW-0564">Palmitate</keyword>
<feature type="signal peptide" evidence="2">
    <location>
        <begin position="1"/>
        <end position="25"/>
    </location>
</feature>
<feature type="chain" id="PRO_5031592395" evidence="2">
    <location>
        <begin position="26"/>
        <end position="473"/>
    </location>
</feature>
<dbReference type="GO" id="GO:0015562">
    <property type="term" value="F:efflux transmembrane transporter activity"/>
    <property type="evidence" value="ECO:0007669"/>
    <property type="project" value="InterPro"/>
</dbReference>
<comment type="subcellular location">
    <subcellularLocation>
        <location evidence="2">Cell membrane</location>
        <topology evidence="2">Lipid-anchor</topology>
    </subcellularLocation>
</comment>
<keyword evidence="2" id="KW-0472">Membrane</keyword>
<keyword evidence="2" id="KW-0732">Signal</keyword>
<dbReference type="InterPro" id="IPR010131">
    <property type="entry name" value="MdtP/NodT-like"/>
</dbReference>
<evidence type="ECO:0000313" key="4">
    <source>
        <dbReference type="Proteomes" id="UP000526501"/>
    </source>
</evidence>
<keyword evidence="4" id="KW-1185">Reference proteome</keyword>
<dbReference type="EMBL" id="JACHVC010000012">
    <property type="protein sequence ID" value="MBC2607357.1"/>
    <property type="molecule type" value="Genomic_DNA"/>
</dbReference>
<proteinExistence type="inferred from homology"/>
<dbReference type="PANTHER" id="PTHR30203">
    <property type="entry name" value="OUTER MEMBRANE CATION EFFLUX PROTEIN"/>
    <property type="match status" value="1"/>
</dbReference>
<dbReference type="Pfam" id="PF02321">
    <property type="entry name" value="OEP"/>
    <property type="match status" value="2"/>
</dbReference>
<evidence type="ECO:0000313" key="3">
    <source>
        <dbReference type="EMBL" id="MBC2607357.1"/>
    </source>
</evidence>
<dbReference type="Gene3D" id="1.20.1600.10">
    <property type="entry name" value="Outer membrane efflux proteins (OEP)"/>
    <property type="match status" value="1"/>
</dbReference>
<dbReference type="InterPro" id="IPR003423">
    <property type="entry name" value="OMP_efflux"/>
</dbReference>
<organism evidence="3 4">
    <name type="scientific">Pelagicoccus albus</name>
    <dbReference type="NCBI Taxonomy" id="415222"/>
    <lineage>
        <taxon>Bacteria</taxon>
        <taxon>Pseudomonadati</taxon>
        <taxon>Verrucomicrobiota</taxon>
        <taxon>Opitutia</taxon>
        <taxon>Puniceicoccales</taxon>
        <taxon>Pelagicoccaceae</taxon>
        <taxon>Pelagicoccus</taxon>
    </lineage>
</organism>
<dbReference type="PANTHER" id="PTHR30203:SF32">
    <property type="entry name" value="CATION EFFLUX SYSTEM PROTEIN CUSC"/>
    <property type="match status" value="1"/>
</dbReference>
<name>A0A7X1EB31_9BACT</name>
<comment type="similarity">
    <text evidence="1 2">Belongs to the outer membrane factor (OMF) (TC 1.B.17) family.</text>
</comment>
<sequence>MHKRIFTLPAVAVALSLAGCSSLQTKLPEPDAQIGDKWQTGGTQSTPANEAANAFGTQIAAEIGWRNFFTDPKLEELISLSLENNRDLRVAVLNVERARAQYRIQRADRLPSVYGSASMTRTGGDAVAEVEQYEANLGIASYEIDLFGRVKSLSDAALQSYLATEQAQRSAQLSLIAEVANAYLTLSADQELQKIAQATLDTYLEQYDISKRGNELGSVSNLELSQVRTLVASAKADLALYEGQIAQDTSALSLLVGSPVRSDLLPSTFDLQVSGVASLPSGLPSEVLLRRPDLQQLELQLRAAKANLDAARTAFFPTISLTGSLGTASGELSELFGDNTGTWSFIPQISMPIFQAGRLRSNRDVARADRDIALANYEKGIQSGFKEVSDALTLNSTLANRRMAIEELVDAANQAETLSQQRYDAGRDSYLTLLDSQRTLYSARQALVQSLLSEQGNRIELYKVLGGGWNEDS</sequence>
<keyword evidence="2" id="KW-1134">Transmembrane beta strand</keyword>
<evidence type="ECO:0000256" key="1">
    <source>
        <dbReference type="ARBA" id="ARBA00007613"/>
    </source>
</evidence>
<dbReference type="RefSeq" id="WP_185661204.1">
    <property type="nucleotide sequence ID" value="NZ_CAWPOO010000012.1"/>
</dbReference>
<dbReference type="AlphaFoldDB" id="A0A7X1EB31"/>
<gene>
    <name evidence="3" type="ORF">H5P27_14995</name>
</gene>
<protein>
    <submittedName>
        <fullName evidence="3">Efflux transporter outer membrane subunit</fullName>
    </submittedName>
</protein>
<keyword evidence="2" id="KW-0812">Transmembrane</keyword>
<dbReference type="Gene3D" id="2.20.200.10">
    <property type="entry name" value="Outer membrane efflux proteins (OEP)"/>
    <property type="match status" value="1"/>
</dbReference>
<reference evidence="3 4" key="1">
    <citation type="submission" date="2020-07" db="EMBL/GenBank/DDBJ databases">
        <authorList>
            <person name="Feng X."/>
        </authorList>
    </citation>
    <scope>NUCLEOTIDE SEQUENCE [LARGE SCALE GENOMIC DNA]</scope>
    <source>
        <strain evidence="3 4">JCM23202</strain>
    </source>
</reference>
<dbReference type="SUPFAM" id="SSF56954">
    <property type="entry name" value="Outer membrane efflux proteins (OEP)"/>
    <property type="match status" value="1"/>
</dbReference>
<keyword evidence="2" id="KW-0449">Lipoprotein</keyword>
<accession>A0A7X1EB31</accession>
<dbReference type="GO" id="GO:0005886">
    <property type="term" value="C:plasma membrane"/>
    <property type="evidence" value="ECO:0007669"/>
    <property type="project" value="UniProtKB-SubCell"/>
</dbReference>
<dbReference type="Proteomes" id="UP000526501">
    <property type="component" value="Unassembled WGS sequence"/>
</dbReference>
<comment type="caution">
    <text evidence="3">The sequence shown here is derived from an EMBL/GenBank/DDBJ whole genome shotgun (WGS) entry which is preliminary data.</text>
</comment>
<dbReference type="NCBIfam" id="TIGR01845">
    <property type="entry name" value="outer_NodT"/>
    <property type="match status" value="1"/>
</dbReference>